<dbReference type="EMBL" id="JBFOLK010000004">
    <property type="protein sequence ID" value="KAL2516850.1"/>
    <property type="molecule type" value="Genomic_DNA"/>
</dbReference>
<evidence type="ECO:0000256" key="1">
    <source>
        <dbReference type="SAM" id="MobiDB-lite"/>
    </source>
</evidence>
<reference evidence="3" key="1">
    <citation type="submission" date="2024-07" db="EMBL/GenBank/DDBJ databases">
        <title>Two chromosome-level genome assemblies of Korean endemic species Abeliophyllum distichum and Forsythia ovata (Oleaceae).</title>
        <authorList>
            <person name="Jang H."/>
        </authorList>
    </citation>
    <scope>NUCLEOTIDE SEQUENCE [LARGE SCALE GENOMIC DNA]</scope>
</reference>
<comment type="caution">
    <text evidence="2">The sequence shown here is derived from an EMBL/GenBank/DDBJ whole genome shotgun (WGS) entry which is preliminary data.</text>
</comment>
<evidence type="ECO:0000313" key="2">
    <source>
        <dbReference type="EMBL" id="KAL2516850.1"/>
    </source>
</evidence>
<sequence length="116" mass="12950">MEVSKETWVCKTNFIIWLPERPPKIPTNKACNHEPIKNRLTTDSKPKSIVLPAAEKNSEDNSQPRRSSCTLPATSAASMATMIEQKLVNAVSSYEPLVLTRCKFEPAAKLMPESCF</sequence>
<keyword evidence="3" id="KW-1185">Reference proteome</keyword>
<evidence type="ECO:0000313" key="3">
    <source>
        <dbReference type="Proteomes" id="UP001604336"/>
    </source>
</evidence>
<dbReference type="Proteomes" id="UP001604336">
    <property type="component" value="Unassembled WGS sequence"/>
</dbReference>
<organism evidence="2 3">
    <name type="scientific">Abeliophyllum distichum</name>
    <dbReference type="NCBI Taxonomy" id="126358"/>
    <lineage>
        <taxon>Eukaryota</taxon>
        <taxon>Viridiplantae</taxon>
        <taxon>Streptophyta</taxon>
        <taxon>Embryophyta</taxon>
        <taxon>Tracheophyta</taxon>
        <taxon>Spermatophyta</taxon>
        <taxon>Magnoliopsida</taxon>
        <taxon>eudicotyledons</taxon>
        <taxon>Gunneridae</taxon>
        <taxon>Pentapetalae</taxon>
        <taxon>asterids</taxon>
        <taxon>lamiids</taxon>
        <taxon>Lamiales</taxon>
        <taxon>Oleaceae</taxon>
        <taxon>Forsythieae</taxon>
        <taxon>Abeliophyllum</taxon>
    </lineage>
</organism>
<protein>
    <submittedName>
        <fullName evidence="2">Uncharacterized protein</fullName>
    </submittedName>
</protein>
<gene>
    <name evidence="2" type="ORF">Adt_13097</name>
</gene>
<name>A0ABD1TVU9_9LAMI</name>
<proteinExistence type="predicted"/>
<feature type="compositionally biased region" description="Basic and acidic residues" evidence="1">
    <location>
        <begin position="31"/>
        <end position="46"/>
    </location>
</feature>
<feature type="region of interest" description="Disordered" evidence="1">
    <location>
        <begin position="23"/>
        <end position="71"/>
    </location>
</feature>
<dbReference type="AlphaFoldDB" id="A0ABD1TVU9"/>
<accession>A0ABD1TVU9</accession>